<dbReference type="EMBL" id="JAABOA010000044">
    <property type="protein sequence ID" value="KAF9586329.1"/>
    <property type="molecule type" value="Genomic_DNA"/>
</dbReference>
<gene>
    <name evidence="2" type="ORF">BGW38_006811</name>
</gene>
<feature type="compositionally biased region" description="Basic and acidic residues" evidence="1">
    <location>
        <begin position="318"/>
        <end position="346"/>
    </location>
</feature>
<feature type="compositionally biased region" description="Basic residues" evidence="1">
    <location>
        <begin position="347"/>
        <end position="362"/>
    </location>
</feature>
<evidence type="ECO:0000313" key="3">
    <source>
        <dbReference type="Proteomes" id="UP000780801"/>
    </source>
</evidence>
<dbReference type="Proteomes" id="UP000780801">
    <property type="component" value="Unassembled WGS sequence"/>
</dbReference>
<evidence type="ECO:0000313" key="2">
    <source>
        <dbReference type="EMBL" id="KAF9586329.1"/>
    </source>
</evidence>
<name>A0A9P6KI26_9FUNG</name>
<keyword evidence="3" id="KW-1185">Reference proteome</keyword>
<accession>A0A9P6KI26</accession>
<comment type="caution">
    <text evidence="2">The sequence shown here is derived from an EMBL/GenBank/DDBJ whole genome shotgun (WGS) entry which is preliminary data.</text>
</comment>
<proteinExistence type="predicted"/>
<sequence>MEAFEDVLVSGFQPPNEKTFQVLTMDSRLNINRLGKLSIQSIELKSGRAVSSCEIPFTLNSQSSQQITTLDPSFMTKDDSLPWCLLMASVEINVIGKELLSPTSKYDMTPQVFPTREAFPLEILSDNSMVLVQGLCLTLQSSAGHDNTKGYEVSIDLSSAQLVGMDAVSYSLIMSAESLSTVETDSVFSSTSVLTSTSNVDVEMGLDVDDVNLSVSGSDVTMSTAATAATMAALTDVNGVNGASGNADADAVAAAAVAAAVAAVAVSAAQSDPTSATSPIMPLATVTLPTSSPSSVIAVTTPTPVPTLMTEAEIQDKMKRAAAADKVRTENRERKKRWREQNEDRKFMKRQVKRKEKERKRHVLNEPTDVVSPKPAHDRPRPVRQTQTRNRQSDQALDLQQQQHLLDATLGSATPQFDPTTVKTALALNELVKKNGSHLDLIQLTGVLTDPDLARQLIEINNSAAAAAAAQSVLASSTLAALTTAAGPSGASATIGSSAPDIGTGTGSLLTLSGPRLEQAPPSQSVDAEYPMDAVLTLMQLNGSWKA</sequence>
<feature type="region of interest" description="Disordered" evidence="1">
    <location>
        <begin position="318"/>
        <end position="397"/>
    </location>
</feature>
<organism evidence="2 3">
    <name type="scientific">Lunasporangiospora selenospora</name>
    <dbReference type="NCBI Taxonomy" id="979761"/>
    <lineage>
        <taxon>Eukaryota</taxon>
        <taxon>Fungi</taxon>
        <taxon>Fungi incertae sedis</taxon>
        <taxon>Mucoromycota</taxon>
        <taxon>Mortierellomycotina</taxon>
        <taxon>Mortierellomycetes</taxon>
        <taxon>Mortierellales</taxon>
        <taxon>Mortierellaceae</taxon>
        <taxon>Lunasporangiospora</taxon>
    </lineage>
</organism>
<reference evidence="2" key="1">
    <citation type="journal article" date="2020" name="Fungal Divers.">
        <title>Resolving the Mortierellaceae phylogeny through synthesis of multi-gene phylogenetics and phylogenomics.</title>
        <authorList>
            <person name="Vandepol N."/>
            <person name="Liber J."/>
            <person name="Desiro A."/>
            <person name="Na H."/>
            <person name="Kennedy M."/>
            <person name="Barry K."/>
            <person name="Grigoriev I.V."/>
            <person name="Miller A.N."/>
            <person name="O'Donnell K."/>
            <person name="Stajich J.E."/>
            <person name="Bonito G."/>
        </authorList>
    </citation>
    <scope>NUCLEOTIDE SEQUENCE</scope>
    <source>
        <strain evidence="2">KOD1015</strain>
    </source>
</reference>
<feature type="region of interest" description="Disordered" evidence="1">
    <location>
        <begin position="507"/>
        <end position="526"/>
    </location>
</feature>
<dbReference type="AlphaFoldDB" id="A0A9P6KI26"/>
<evidence type="ECO:0000256" key="1">
    <source>
        <dbReference type="SAM" id="MobiDB-lite"/>
    </source>
</evidence>
<protein>
    <submittedName>
        <fullName evidence="2">Uncharacterized protein</fullName>
    </submittedName>
</protein>